<dbReference type="InterPro" id="IPR043128">
    <property type="entry name" value="Rev_trsase/Diguanyl_cyclase"/>
</dbReference>
<dbReference type="AlphaFoldDB" id="A0A059FD44"/>
<sequence length="228" mass="24867">MADDGFPLQADRRRALIDILGVDLDAVDRQTRAAIEALCDEVISLREELAGARKALSEAELLADNDALCPMFNRRAFEREVRREIALASRFGTPLSLIFTDLDHFKPVNDIYGHATGDAVLLKVSEILLSLTRDTDIVGRLGGDEFGIVLSQATLADSERKAIQLTEQIDALTVRGAEDAPDRGLRIGASCGVVAWQPGEDARHLIARADQAMFAQKANRKSGRSARS</sequence>
<dbReference type="STRING" id="1280952.HJA_08889"/>
<evidence type="ECO:0000256" key="3">
    <source>
        <dbReference type="SAM" id="Coils"/>
    </source>
</evidence>
<dbReference type="SUPFAM" id="SSF55073">
    <property type="entry name" value="Nucleotide cyclase"/>
    <property type="match status" value="1"/>
</dbReference>
<dbReference type="Pfam" id="PF00990">
    <property type="entry name" value="GGDEF"/>
    <property type="match status" value="1"/>
</dbReference>
<dbReference type="NCBIfam" id="TIGR00254">
    <property type="entry name" value="GGDEF"/>
    <property type="match status" value="1"/>
</dbReference>
<evidence type="ECO:0000313" key="5">
    <source>
        <dbReference type="EMBL" id="KCZ88471.1"/>
    </source>
</evidence>
<evidence type="ECO:0000313" key="6">
    <source>
        <dbReference type="Proteomes" id="UP000024816"/>
    </source>
</evidence>
<dbReference type="eggNOG" id="COG2199">
    <property type="taxonomic scope" value="Bacteria"/>
</dbReference>
<dbReference type="Gene3D" id="3.30.70.270">
    <property type="match status" value="1"/>
</dbReference>
<evidence type="ECO:0000259" key="4">
    <source>
        <dbReference type="PROSITE" id="PS50887"/>
    </source>
</evidence>
<feature type="domain" description="GGDEF" evidence="4">
    <location>
        <begin position="93"/>
        <end position="228"/>
    </location>
</feature>
<gene>
    <name evidence="5" type="ORF">HJA_08889</name>
</gene>
<keyword evidence="6" id="KW-1185">Reference proteome</keyword>
<evidence type="ECO:0000256" key="2">
    <source>
        <dbReference type="ARBA" id="ARBA00034247"/>
    </source>
</evidence>
<dbReference type="PANTHER" id="PTHR45138:SF9">
    <property type="entry name" value="DIGUANYLATE CYCLASE DGCM-RELATED"/>
    <property type="match status" value="1"/>
</dbReference>
<protein>
    <recommendedName>
        <fullName evidence="1">diguanylate cyclase</fullName>
        <ecNumber evidence="1">2.7.7.65</ecNumber>
    </recommendedName>
</protein>
<dbReference type="OrthoDB" id="9812260at2"/>
<dbReference type="Proteomes" id="UP000024816">
    <property type="component" value="Unassembled WGS sequence"/>
</dbReference>
<dbReference type="EC" id="2.7.7.65" evidence="1"/>
<comment type="catalytic activity">
    <reaction evidence="2">
        <text>2 GTP = 3',3'-c-di-GMP + 2 diphosphate</text>
        <dbReference type="Rhea" id="RHEA:24898"/>
        <dbReference type="ChEBI" id="CHEBI:33019"/>
        <dbReference type="ChEBI" id="CHEBI:37565"/>
        <dbReference type="ChEBI" id="CHEBI:58805"/>
        <dbReference type="EC" id="2.7.7.65"/>
    </reaction>
</comment>
<comment type="caution">
    <text evidence="5">The sequence shown here is derived from an EMBL/GenBank/DDBJ whole genome shotgun (WGS) entry which is preliminary data.</text>
</comment>
<dbReference type="CDD" id="cd01949">
    <property type="entry name" value="GGDEF"/>
    <property type="match status" value="1"/>
</dbReference>
<dbReference type="InterPro" id="IPR029787">
    <property type="entry name" value="Nucleotide_cyclase"/>
</dbReference>
<dbReference type="SMART" id="SM00267">
    <property type="entry name" value="GGDEF"/>
    <property type="match status" value="1"/>
</dbReference>
<organism evidence="5 6">
    <name type="scientific">Hyphomonas jannaschiana VP2</name>
    <dbReference type="NCBI Taxonomy" id="1280952"/>
    <lineage>
        <taxon>Bacteria</taxon>
        <taxon>Pseudomonadati</taxon>
        <taxon>Pseudomonadota</taxon>
        <taxon>Alphaproteobacteria</taxon>
        <taxon>Hyphomonadales</taxon>
        <taxon>Hyphomonadaceae</taxon>
        <taxon>Hyphomonas</taxon>
    </lineage>
</organism>
<dbReference type="PATRIC" id="fig|1280952.3.peg.1770"/>
<proteinExistence type="predicted"/>
<dbReference type="GO" id="GO:0052621">
    <property type="term" value="F:diguanylate cyclase activity"/>
    <property type="evidence" value="ECO:0007669"/>
    <property type="project" value="UniProtKB-EC"/>
</dbReference>
<dbReference type="InterPro" id="IPR000160">
    <property type="entry name" value="GGDEF_dom"/>
</dbReference>
<dbReference type="InterPro" id="IPR050469">
    <property type="entry name" value="Diguanylate_Cyclase"/>
</dbReference>
<dbReference type="EMBL" id="ARYJ01000005">
    <property type="protein sequence ID" value="KCZ88471.1"/>
    <property type="molecule type" value="Genomic_DNA"/>
</dbReference>
<dbReference type="PANTHER" id="PTHR45138">
    <property type="entry name" value="REGULATORY COMPONENTS OF SENSORY TRANSDUCTION SYSTEM"/>
    <property type="match status" value="1"/>
</dbReference>
<reference evidence="5 6" key="1">
    <citation type="journal article" date="2014" name="Antonie Van Leeuwenhoek">
        <title>Hyphomonas beringensis sp. nov. and Hyphomonas chukchiensis sp. nov., isolated from surface seawater of the Bering Sea and Chukchi Sea.</title>
        <authorList>
            <person name="Li C."/>
            <person name="Lai Q."/>
            <person name="Li G."/>
            <person name="Dong C."/>
            <person name="Wang J."/>
            <person name="Liao Y."/>
            <person name="Shao Z."/>
        </authorList>
    </citation>
    <scope>NUCLEOTIDE SEQUENCE [LARGE SCALE GENOMIC DNA]</scope>
    <source>
        <strain evidence="5 6">VP2</strain>
    </source>
</reference>
<name>A0A059FD44_9PROT</name>
<accession>A0A059FD44</accession>
<evidence type="ECO:0000256" key="1">
    <source>
        <dbReference type="ARBA" id="ARBA00012528"/>
    </source>
</evidence>
<keyword evidence="3" id="KW-0175">Coiled coil</keyword>
<dbReference type="RefSeq" id="WP_051597535.1">
    <property type="nucleotide sequence ID" value="NZ_ARYJ01000005.1"/>
</dbReference>
<feature type="coiled-coil region" evidence="3">
    <location>
        <begin position="35"/>
        <end position="62"/>
    </location>
</feature>
<dbReference type="PROSITE" id="PS50887">
    <property type="entry name" value="GGDEF"/>
    <property type="match status" value="1"/>
</dbReference>